<organism evidence="1 2">
    <name type="scientific">Hymenobacter metallicola</name>
    <dbReference type="NCBI Taxonomy" id="2563114"/>
    <lineage>
        <taxon>Bacteria</taxon>
        <taxon>Pseudomonadati</taxon>
        <taxon>Bacteroidota</taxon>
        <taxon>Cytophagia</taxon>
        <taxon>Cytophagales</taxon>
        <taxon>Hymenobacteraceae</taxon>
        <taxon>Hymenobacter</taxon>
    </lineage>
</organism>
<dbReference type="OrthoDB" id="9814627at2"/>
<dbReference type="AlphaFoldDB" id="A0A4Z0Q0R6"/>
<protein>
    <recommendedName>
        <fullName evidence="3">RHS repeat protein</fullName>
    </recommendedName>
</protein>
<dbReference type="InterPro" id="IPR006530">
    <property type="entry name" value="YD"/>
</dbReference>
<dbReference type="NCBIfam" id="TIGR01643">
    <property type="entry name" value="YD_repeat_2x"/>
    <property type="match status" value="1"/>
</dbReference>
<dbReference type="Pfam" id="PF05593">
    <property type="entry name" value="RHS_repeat"/>
    <property type="match status" value="1"/>
</dbReference>
<accession>A0A4Z0Q0R6</accession>
<dbReference type="InterPro" id="IPR031325">
    <property type="entry name" value="RHS_repeat"/>
</dbReference>
<sequence length="715" mass="78513">MTWSVPNDMEVVGTAEIRLAKHASYTTDNLKGCLGKITIKSTATDGTMTTWSRDATASIMLANSPSDPNNAYAYWTDLPRFVAGYTYEMVVEAKGEMMVTSLHLEYVPASDIKYELRNQETGGLRIKTIASKASATAPALIRSYRYTRLGSSLSSGYLVSSLPPVYLYQQLTYKVGQHISQGGGHCAVTVVSSSSPGEVQSGSQPVAYHTVTVTDSSATTGQTLGKTVSQYSAYVDGGNNDRPYPPAVTAPWKRGNLLTQYVYAGSHSGGFRLVEKKVNDYASEEEEDTKREVIRGAKVIPNKSFVSLGGIFPEPSAQFIGHPLFTGRFARENTYQYNAWHYITATHHYKYDPTNEARYVETSTRYYYDNKQHAQPTRIERSIAGGTEIKRIAYVLDCGEVTTATTEEAKALRQMIQRHIYSVPVETTTSRLTAQGILLTQATLTLPRLVNGIPQPSRQLSWRATAPQPESSFQRMRVAAGGVTFDPQYREEVLIDRYTAQMQVEQMHQAKGPATSYLWDALSQEPAAVVKNASFSEIAYTSFEPGAAGNWSYTSSPTTVVAGGRTGQQCYQFQPAGVVSTTVGRTDQYTFTCWATAPPTVLVNGIAVAPTSLVEIAKASGSQLMWKQYTLRHSLVAGATLTVQGPAGLQVDELRLHPVGAQMTSYTYQPLTGMSSQTGPDGRTVFYEYDGLGRLSRVRDEQGRILTQNQYQYAQ</sequence>
<dbReference type="EMBL" id="SRMB01000004">
    <property type="protein sequence ID" value="TGE23630.1"/>
    <property type="molecule type" value="Genomic_DNA"/>
</dbReference>
<evidence type="ECO:0000313" key="2">
    <source>
        <dbReference type="Proteomes" id="UP000298471"/>
    </source>
</evidence>
<dbReference type="Proteomes" id="UP000298471">
    <property type="component" value="Unassembled WGS sequence"/>
</dbReference>
<evidence type="ECO:0008006" key="3">
    <source>
        <dbReference type="Google" id="ProtNLM"/>
    </source>
</evidence>
<keyword evidence="2" id="KW-1185">Reference proteome</keyword>
<comment type="caution">
    <text evidence="1">The sequence shown here is derived from an EMBL/GenBank/DDBJ whole genome shotgun (WGS) entry which is preliminary data.</text>
</comment>
<name>A0A4Z0Q0R6_9BACT</name>
<evidence type="ECO:0000313" key="1">
    <source>
        <dbReference type="EMBL" id="TGE23630.1"/>
    </source>
</evidence>
<proteinExistence type="predicted"/>
<gene>
    <name evidence="1" type="ORF">E5K02_20290</name>
</gene>
<reference evidence="1 2" key="1">
    <citation type="submission" date="2019-04" db="EMBL/GenBank/DDBJ databases">
        <authorList>
            <person name="Feng G."/>
            <person name="Zhang J."/>
            <person name="Zhu H."/>
        </authorList>
    </citation>
    <scope>NUCLEOTIDE SEQUENCE [LARGE SCALE GENOMIC DNA]</scope>
    <source>
        <strain evidence="1 2">9PBR-1</strain>
    </source>
</reference>